<proteinExistence type="predicted"/>
<dbReference type="Proteomes" id="UP000242381">
    <property type="component" value="Unassembled WGS sequence"/>
</dbReference>
<sequence>MYTFTQAWIKKNELCLYSSWKPIPQNSISGDNIILVYYDHTDDSLGTKSNMNGQEVVSRPQEAMEQGKQQISENEPHGFMTWIGNAGKRGCIKGSQQTIKHLEEETVASMVCILAHEPVEYSERKEMIKA</sequence>
<dbReference type="EMBL" id="KV921287">
    <property type="protein sequence ID" value="ORE20876.1"/>
    <property type="molecule type" value="Genomic_DNA"/>
</dbReference>
<accession>A0A1X0S9A5</accession>
<evidence type="ECO:0000313" key="2">
    <source>
        <dbReference type="Proteomes" id="UP000242381"/>
    </source>
</evidence>
<gene>
    <name evidence="1" type="ORF">BCV71DRAFT_278914</name>
</gene>
<organism evidence="1 2">
    <name type="scientific">Rhizopus microsporus</name>
    <dbReference type="NCBI Taxonomy" id="58291"/>
    <lineage>
        <taxon>Eukaryota</taxon>
        <taxon>Fungi</taxon>
        <taxon>Fungi incertae sedis</taxon>
        <taxon>Mucoromycota</taxon>
        <taxon>Mucoromycotina</taxon>
        <taxon>Mucoromycetes</taxon>
        <taxon>Mucorales</taxon>
        <taxon>Mucorineae</taxon>
        <taxon>Rhizopodaceae</taxon>
        <taxon>Rhizopus</taxon>
    </lineage>
</organism>
<protein>
    <submittedName>
        <fullName evidence="1">Uncharacterized protein</fullName>
    </submittedName>
</protein>
<evidence type="ECO:0000313" key="1">
    <source>
        <dbReference type="EMBL" id="ORE20876.1"/>
    </source>
</evidence>
<name>A0A1X0S9A5_RHIZD</name>
<reference evidence="1 2" key="1">
    <citation type="journal article" date="2016" name="Proc. Natl. Acad. Sci. U.S.A.">
        <title>Lipid metabolic changes in an early divergent fungus govern the establishment of a mutualistic symbiosis with endobacteria.</title>
        <authorList>
            <person name="Lastovetsky O.A."/>
            <person name="Gaspar M.L."/>
            <person name="Mondo S.J."/>
            <person name="LaButti K.M."/>
            <person name="Sandor L."/>
            <person name="Grigoriev I.V."/>
            <person name="Henry S.A."/>
            <person name="Pawlowska T.E."/>
        </authorList>
    </citation>
    <scope>NUCLEOTIDE SEQUENCE [LARGE SCALE GENOMIC DNA]</scope>
    <source>
        <strain evidence="1 2">ATCC 11559</strain>
    </source>
</reference>
<dbReference type="AlphaFoldDB" id="A0A1X0S9A5"/>